<comment type="subcellular location">
    <subcellularLocation>
        <location evidence="1 8">Vacuole membrane</location>
        <topology evidence="1 8">Multi-pass membrane protein</topology>
    </subcellularLocation>
</comment>
<keyword evidence="3 8" id="KW-0813">Transport</keyword>
<dbReference type="OrthoDB" id="42657at2759"/>
<dbReference type="PANTHER" id="PTHR23519">
    <property type="entry name" value="AUTOPHAGY-RELATED PROTEIN 22"/>
    <property type="match status" value="1"/>
</dbReference>
<evidence type="ECO:0000256" key="7">
    <source>
        <dbReference type="ARBA" id="ARBA00023136"/>
    </source>
</evidence>
<feature type="transmembrane region" description="Helical" evidence="8">
    <location>
        <begin position="310"/>
        <end position="329"/>
    </location>
</feature>
<dbReference type="InterPro" id="IPR036259">
    <property type="entry name" value="MFS_trans_sf"/>
</dbReference>
<dbReference type="AlphaFoldDB" id="A0A8H6WEK8"/>
<feature type="transmembrane region" description="Helical" evidence="8">
    <location>
        <begin position="273"/>
        <end position="298"/>
    </location>
</feature>
<feature type="transmembrane region" description="Helical" evidence="8">
    <location>
        <begin position="12"/>
        <end position="33"/>
    </location>
</feature>
<keyword evidence="8" id="KW-0029">Amino-acid transport</keyword>
<evidence type="ECO:0000256" key="8">
    <source>
        <dbReference type="RuleBase" id="RU363073"/>
    </source>
</evidence>
<comment type="function">
    <text evidence="8">Vacuolar effluxer which mediate the efflux of amino acids resulting from autophagic degradation. The release of autophagic amino acids allows the maintenance of protein synthesis and viability during nitrogen starvation.</text>
</comment>
<comment type="caution">
    <text evidence="9">The sequence shown here is derived from an EMBL/GenBank/DDBJ whole genome shotgun (WGS) entry which is preliminary data.</text>
</comment>
<dbReference type="RefSeq" id="XP_037224066.1">
    <property type="nucleotide sequence ID" value="XM_037358971.1"/>
</dbReference>
<evidence type="ECO:0000256" key="6">
    <source>
        <dbReference type="ARBA" id="ARBA00023006"/>
    </source>
</evidence>
<feature type="transmembrane region" description="Helical" evidence="8">
    <location>
        <begin position="71"/>
        <end position="94"/>
    </location>
</feature>
<feature type="transmembrane region" description="Helical" evidence="8">
    <location>
        <begin position="213"/>
        <end position="236"/>
    </location>
</feature>
<dbReference type="EMBL" id="JACAZF010000002">
    <property type="protein sequence ID" value="KAF7311958.1"/>
    <property type="molecule type" value="Genomic_DNA"/>
</dbReference>
<feature type="transmembrane region" description="Helical" evidence="8">
    <location>
        <begin position="409"/>
        <end position="428"/>
    </location>
</feature>
<dbReference type="InterPro" id="IPR050495">
    <property type="entry name" value="ATG22/LtaA_families"/>
</dbReference>
<sequence length="491" mass="54413">MLFSWWKRNVALNTFAYTSFILGLASTITGTYVTYQLQHIGFLIGTDLDGGSCLTYCIVPWGGKRLDLNSVLLYLSAMQTGLGGFVAIFVVAYADFWKHKSLLLPIFMVVYGALGIPSYWLTAPTLANFNTLFAIFVVYGVITVIFMALLNVYIPHYMRSANESVSASPSMQRKMGFVISSIGMVFSNISGVIMLGVIALLSAYLPTAEQQSAGLLVTTIVGFITVVAALGSYLGLPTLPARAPPADDGPLWKSAVLELLTPFRKLLHAPNMLILLLAYTIYTDTQFALISIINQLFFVTLAPNTLEYTLFTLAGQAFVIIATLALVWVQRVWGKKLNLERCLLVGYAMLLVVPVWCCIGMSHQNAFGNKHRWEFYVQQLLMNTSSAIVNVVFRILYAEFIPAGEEVMWYGLQIVVSCATTWVTYVATGPLQNATHDLRFPVVLCLVFLAFPVALEVVRVTVPRFRKAEKSEVLEDAQKTKTSEESTCNYY</sequence>
<dbReference type="GO" id="GO:0032974">
    <property type="term" value="P:amino acid transmembrane export from vacuole"/>
    <property type="evidence" value="ECO:0007669"/>
    <property type="project" value="TreeGrafter"/>
</dbReference>
<feature type="transmembrane region" description="Helical" evidence="8">
    <location>
        <begin position="375"/>
        <end position="397"/>
    </location>
</feature>
<keyword evidence="7 8" id="KW-0472">Membrane</keyword>
<dbReference type="GO" id="GO:0006914">
    <property type="term" value="P:autophagy"/>
    <property type="evidence" value="ECO:0007669"/>
    <property type="project" value="UniProtKB-KW"/>
</dbReference>
<accession>A0A8H6WEK8</accession>
<comment type="similarity">
    <text evidence="2 8">Belongs to the ATG22 family.</text>
</comment>
<dbReference type="Gene3D" id="1.20.1250.20">
    <property type="entry name" value="MFS general substrate transporter like domains"/>
    <property type="match status" value="1"/>
</dbReference>
<proteinExistence type="inferred from homology"/>
<keyword evidence="10" id="KW-1185">Reference proteome</keyword>
<dbReference type="GO" id="GO:0005774">
    <property type="term" value="C:vacuolar membrane"/>
    <property type="evidence" value="ECO:0007669"/>
    <property type="project" value="UniProtKB-SubCell"/>
</dbReference>
<evidence type="ECO:0000313" key="10">
    <source>
        <dbReference type="Proteomes" id="UP000636479"/>
    </source>
</evidence>
<keyword evidence="4 8" id="KW-0812">Transmembrane</keyword>
<evidence type="ECO:0000256" key="2">
    <source>
        <dbReference type="ARBA" id="ARBA00006978"/>
    </source>
</evidence>
<keyword evidence="5 8" id="KW-1133">Transmembrane helix</keyword>
<dbReference type="SUPFAM" id="SSF103473">
    <property type="entry name" value="MFS general substrate transporter"/>
    <property type="match status" value="1"/>
</dbReference>
<name>A0A8H6WEK8_9AGAR</name>
<feature type="transmembrane region" description="Helical" evidence="8">
    <location>
        <begin position="175"/>
        <end position="201"/>
    </location>
</feature>
<evidence type="ECO:0000256" key="4">
    <source>
        <dbReference type="ARBA" id="ARBA00022692"/>
    </source>
</evidence>
<protein>
    <recommendedName>
        <fullName evidence="8">Autophagy-related protein</fullName>
    </recommendedName>
</protein>
<evidence type="ECO:0000256" key="3">
    <source>
        <dbReference type="ARBA" id="ARBA00022448"/>
    </source>
</evidence>
<evidence type="ECO:0000256" key="1">
    <source>
        <dbReference type="ARBA" id="ARBA00004128"/>
    </source>
</evidence>
<evidence type="ECO:0000256" key="5">
    <source>
        <dbReference type="ARBA" id="ARBA00022989"/>
    </source>
</evidence>
<dbReference type="PANTHER" id="PTHR23519:SF2">
    <property type="entry name" value="AUTOPHAGY-RELATED PROTEIN 22"/>
    <property type="match status" value="1"/>
</dbReference>
<reference evidence="9" key="1">
    <citation type="submission" date="2020-05" db="EMBL/GenBank/DDBJ databases">
        <title>Mycena genomes resolve the evolution of fungal bioluminescence.</title>
        <authorList>
            <person name="Tsai I.J."/>
        </authorList>
    </citation>
    <scope>NUCLEOTIDE SEQUENCE</scope>
    <source>
        <strain evidence="9">171206Taipei</strain>
    </source>
</reference>
<keyword evidence="6 8" id="KW-0072">Autophagy</keyword>
<keyword evidence="8" id="KW-0926">Vacuole</keyword>
<dbReference type="Proteomes" id="UP000636479">
    <property type="component" value="Unassembled WGS sequence"/>
</dbReference>
<dbReference type="InterPro" id="IPR024671">
    <property type="entry name" value="Atg22-like"/>
</dbReference>
<organism evidence="9 10">
    <name type="scientific">Mycena indigotica</name>
    <dbReference type="NCBI Taxonomy" id="2126181"/>
    <lineage>
        <taxon>Eukaryota</taxon>
        <taxon>Fungi</taxon>
        <taxon>Dikarya</taxon>
        <taxon>Basidiomycota</taxon>
        <taxon>Agaricomycotina</taxon>
        <taxon>Agaricomycetes</taxon>
        <taxon>Agaricomycetidae</taxon>
        <taxon>Agaricales</taxon>
        <taxon>Marasmiineae</taxon>
        <taxon>Mycenaceae</taxon>
        <taxon>Mycena</taxon>
    </lineage>
</organism>
<feature type="transmembrane region" description="Helical" evidence="8">
    <location>
        <begin position="341"/>
        <end position="363"/>
    </location>
</feature>
<feature type="transmembrane region" description="Helical" evidence="8">
    <location>
        <begin position="132"/>
        <end position="154"/>
    </location>
</feature>
<feature type="transmembrane region" description="Helical" evidence="8">
    <location>
        <begin position="101"/>
        <end position="120"/>
    </location>
</feature>
<feature type="transmembrane region" description="Helical" evidence="8">
    <location>
        <begin position="440"/>
        <end position="462"/>
    </location>
</feature>
<evidence type="ECO:0000313" key="9">
    <source>
        <dbReference type="EMBL" id="KAF7311958.1"/>
    </source>
</evidence>
<dbReference type="Pfam" id="PF11700">
    <property type="entry name" value="ATG22"/>
    <property type="match status" value="1"/>
</dbReference>
<dbReference type="GeneID" id="59341487"/>
<gene>
    <name evidence="9" type="ORF">MIND_00207400</name>
</gene>